<feature type="region of interest" description="Disordered" evidence="3">
    <location>
        <begin position="183"/>
        <end position="211"/>
    </location>
</feature>
<evidence type="ECO:0000259" key="4">
    <source>
        <dbReference type="PROSITE" id="PS50002"/>
    </source>
</evidence>
<dbReference type="CDD" id="cd00174">
    <property type="entry name" value="SH3"/>
    <property type="match status" value="1"/>
</dbReference>
<dbReference type="Pfam" id="PF07653">
    <property type="entry name" value="SH3_2"/>
    <property type="match status" value="1"/>
</dbReference>
<feature type="compositionally biased region" description="Basic residues" evidence="3">
    <location>
        <begin position="192"/>
        <end position="211"/>
    </location>
</feature>
<name>A0A1R2BEC1_9CILI</name>
<protein>
    <recommendedName>
        <fullName evidence="4">SH3 domain-containing protein</fullName>
    </recommendedName>
</protein>
<accession>A0A1R2BEC1</accession>
<dbReference type="PRINTS" id="PR00452">
    <property type="entry name" value="SH3DOMAIN"/>
</dbReference>
<dbReference type="Proteomes" id="UP000187209">
    <property type="component" value="Unassembled WGS sequence"/>
</dbReference>
<dbReference type="Gene3D" id="2.30.30.40">
    <property type="entry name" value="SH3 Domains"/>
    <property type="match status" value="1"/>
</dbReference>
<proteinExistence type="predicted"/>
<reference evidence="5 6" key="1">
    <citation type="submission" date="2016-11" db="EMBL/GenBank/DDBJ databases">
        <title>The macronuclear genome of Stentor coeruleus: a giant cell with tiny introns.</title>
        <authorList>
            <person name="Slabodnick M."/>
            <person name="Ruby J.G."/>
            <person name="Reiff S.B."/>
            <person name="Swart E.C."/>
            <person name="Gosai S."/>
            <person name="Prabakaran S."/>
            <person name="Witkowska E."/>
            <person name="Larue G.E."/>
            <person name="Fisher S."/>
            <person name="Freeman R.M."/>
            <person name="Gunawardena J."/>
            <person name="Chu W."/>
            <person name="Stover N.A."/>
            <person name="Gregory B.D."/>
            <person name="Nowacki M."/>
            <person name="Derisi J."/>
            <person name="Roy S.W."/>
            <person name="Marshall W.F."/>
            <person name="Sood P."/>
        </authorList>
    </citation>
    <scope>NUCLEOTIDE SEQUENCE [LARGE SCALE GENOMIC DNA]</scope>
    <source>
        <strain evidence="5">WM001</strain>
    </source>
</reference>
<dbReference type="InterPro" id="IPR001452">
    <property type="entry name" value="SH3_domain"/>
</dbReference>
<gene>
    <name evidence="5" type="ORF">SteCoe_25980</name>
</gene>
<dbReference type="InterPro" id="IPR036028">
    <property type="entry name" value="SH3-like_dom_sf"/>
</dbReference>
<evidence type="ECO:0000313" key="6">
    <source>
        <dbReference type="Proteomes" id="UP000187209"/>
    </source>
</evidence>
<evidence type="ECO:0000256" key="2">
    <source>
        <dbReference type="PROSITE-ProRule" id="PRU00192"/>
    </source>
</evidence>
<dbReference type="PROSITE" id="PS50002">
    <property type="entry name" value="SH3"/>
    <property type="match status" value="1"/>
</dbReference>
<dbReference type="OrthoDB" id="10601256at2759"/>
<sequence length="211" mass="24639">MSKEENEVEEMDLSESRYEEYVQAIHDHKGLDEEEKEPSSEPRKKQKTEFSELLSMKKGDCVKVISKDRSGWWYGQKYNTKTKELSGTSGWFPPSHTKPFFTSLKPINDNISKTMFTASQYPADFLNHCYTSGLNPLQATTQSLSHNEQFFKGLPLLENLKDGPDPAQKAVKELNQHFDYDKWNDHMNKVDPKRRKPKPNPKLKKVKKIRW</sequence>
<evidence type="ECO:0000256" key="1">
    <source>
        <dbReference type="ARBA" id="ARBA00022443"/>
    </source>
</evidence>
<feature type="region of interest" description="Disordered" evidence="3">
    <location>
        <begin position="24"/>
        <end position="50"/>
    </location>
</feature>
<organism evidence="5 6">
    <name type="scientific">Stentor coeruleus</name>
    <dbReference type="NCBI Taxonomy" id="5963"/>
    <lineage>
        <taxon>Eukaryota</taxon>
        <taxon>Sar</taxon>
        <taxon>Alveolata</taxon>
        <taxon>Ciliophora</taxon>
        <taxon>Postciliodesmatophora</taxon>
        <taxon>Heterotrichea</taxon>
        <taxon>Heterotrichida</taxon>
        <taxon>Stentoridae</taxon>
        <taxon>Stentor</taxon>
    </lineage>
</organism>
<keyword evidence="1 2" id="KW-0728">SH3 domain</keyword>
<dbReference type="EMBL" id="MPUH01000717">
    <property type="protein sequence ID" value="OMJ74985.1"/>
    <property type="molecule type" value="Genomic_DNA"/>
</dbReference>
<comment type="caution">
    <text evidence="5">The sequence shown here is derived from an EMBL/GenBank/DDBJ whole genome shotgun (WGS) entry which is preliminary data.</text>
</comment>
<dbReference type="AlphaFoldDB" id="A0A1R2BEC1"/>
<keyword evidence="6" id="KW-1185">Reference proteome</keyword>
<evidence type="ECO:0000313" key="5">
    <source>
        <dbReference type="EMBL" id="OMJ74985.1"/>
    </source>
</evidence>
<dbReference type="SUPFAM" id="SSF50044">
    <property type="entry name" value="SH3-domain"/>
    <property type="match status" value="1"/>
</dbReference>
<evidence type="ECO:0000256" key="3">
    <source>
        <dbReference type="SAM" id="MobiDB-lite"/>
    </source>
</evidence>
<feature type="domain" description="SH3" evidence="4">
    <location>
        <begin position="17"/>
        <end position="102"/>
    </location>
</feature>
<dbReference type="SMART" id="SM00326">
    <property type="entry name" value="SH3"/>
    <property type="match status" value="1"/>
</dbReference>